<keyword evidence="2" id="KW-1185">Reference proteome</keyword>
<reference evidence="1 2" key="1">
    <citation type="submission" date="2024-05" db="EMBL/GenBank/DDBJ databases">
        <title>A high-quality chromosomal-level genome assembly of Topmouth culter (Culter alburnus).</title>
        <authorList>
            <person name="Zhao H."/>
        </authorList>
    </citation>
    <scope>NUCLEOTIDE SEQUENCE [LARGE SCALE GENOMIC DNA]</scope>
    <source>
        <strain evidence="1">CATC2023</strain>
        <tissue evidence="1">Muscle</tissue>
    </source>
</reference>
<proteinExistence type="predicted"/>
<protein>
    <submittedName>
        <fullName evidence="1">Uncharacterized protein</fullName>
    </submittedName>
</protein>
<dbReference type="Proteomes" id="UP001479290">
    <property type="component" value="Unassembled WGS sequence"/>
</dbReference>
<feature type="non-terminal residue" evidence="1">
    <location>
        <position position="220"/>
    </location>
</feature>
<evidence type="ECO:0000313" key="1">
    <source>
        <dbReference type="EMBL" id="KAK9958571.1"/>
    </source>
</evidence>
<dbReference type="AlphaFoldDB" id="A0AAW1ZDU0"/>
<gene>
    <name evidence="1" type="ORF">ABG768_010684</name>
</gene>
<comment type="caution">
    <text evidence="1">The sequence shown here is derived from an EMBL/GenBank/DDBJ whole genome shotgun (WGS) entry which is preliminary data.</text>
</comment>
<name>A0AAW1ZDU0_CULAL</name>
<sequence>MATPSPYSRPAPIRCKCVANRTICKGVTFVKEGTKVKISSLRARSSSALSDGKNIYVSSNNNETPDFEEGVSYFLKNVTISNKYGRQILYFGKSATKFRTAPITLTKEEEKAAKDALCPPSHYVTEQEDIFSRGDYLTVKGQVKKIQPLRMVEVQGSDVPVLDLSLTLMPQRRDIDVSLWRDEALCELYVGDDVELTHLKVFIWESGNGKLNSSTYTTVK</sequence>
<accession>A0AAW1ZDU0</accession>
<evidence type="ECO:0000313" key="2">
    <source>
        <dbReference type="Proteomes" id="UP001479290"/>
    </source>
</evidence>
<organism evidence="1 2">
    <name type="scientific">Culter alburnus</name>
    <name type="common">Topmouth culter</name>
    <dbReference type="NCBI Taxonomy" id="194366"/>
    <lineage>
        <taxon>Eukaryota</taxon>
        <taxon>Metazoa</taxon>
        <taxon>Chordata</taxon>
        <taxon>Craniata</taxon>
        <taxon>Vertebrata</taxon>
        <taxon>Euteleostomi</taxon>
        <taxon>Actinopterygii</taxon>
        <taxon>Neopterygii</taxon>
        <taxon>Teleostei</taxon>
        <taxon>Ostariophysi</taxon>
        <taxon>Cypriniformes</taxon>
        <taxon>Xenocyprididae</taxon>
        <taxon>Xenocypridinae</taxon>
        <taxon>Culter</taxon>
    </lineage>
</organism>
<dbReference type="EMBL" id="JAWDJR010000018">
    <property type="protein sequence ID" value="KAK9958571.1"/>
    <property type="molecule type" value="Genomic_DNA"/>
</dbReference>